<protein>
    <submittedName>
        <fullName evidence="1">Uncharacterized protein</fullName>
    </submittedName>
</protein>
<name>F8MH90_NEUT8</name>
<proteinExistence type="predicted"/>
<gene>
    <name evidence="1" type="ORF">NEUTE1DRAFT_98967</name>
</gene>
<dbReference type="GeneID" id="20831909"/>
<dbReference type="Proteomes" id="UP000008065">
    <property type="component" value="Unassembled WGS sequence"/>
</dbReference>
<dbReference type="VEuPathDB" id="FungiDB:NEUTE1DRAFT_98967"/>
<dbReference type="RefSeq" id="XP_009849076.1">
    <property type="nucleotide sequence ID" value="XM_009850774.1"/>
</dbReference>
<dbReference type="HOGENOM" id="CLU_2027355_0_0_1"/>
<dbReference type="AlphaFoldDB" id="F8MH90"/>
<sequence>MHAEITSFGTPPCRSVCLSLKQEGGRQCKDDGTATDVFEEQSGCSFARQTPCPRIWPYPELTLLSRPVADSRDWAMRQLWYHLPSDSSTAWQYCTVHLPQESPSNVAAFWGDGLCITGSSSR</sequence>
<accession>F8MH90</accession>
<evidence type="ECO:0000313" key="2">
    <source>
        <dbReference type="Proteomes" id="UP000008065"/>
    </source>
</evidence>
<keyword evidence="2" id="KW-1185">Reference proteome</keyword>
<dbReference type="EMBL" id="GL891303">
    <property type="protein sequence ID" value="EGO58755.1"/>
    <property type="molecule type" value="Genomic_DNA"/>
</dbReference>
<organism evidence="1 2">
    <name type="scientific">Neurospora tetrasperma (strain FGSC 2508 / ATCC MYA-4615 / P0657)</name>
    <dbReference type="NCBI Taxonomy" id="510951"/>
    <lineage>
        <taxon>Eukaryota</taxon>
        <taxon>Fungi</taxon>
        <taxon>Dikarya</taxon>
        <taxon>Ascomycota</taxon>
        <taxon>Pezizomycotina</taxon>
        <taxon>Sordariomycetes</taxon>
        <taxon>Sordariomycetidae</taxon>
        <taxon>Sordariales</taxon>
        <taxon>Sordariaceae</taxon>
        <taxon>Neurospora</taxon>
    </lineage>
</organism>
<evidence type="ECO:0000313" key="1">
    <source>
        <dbReference type="EMBL" id="EGO58755.1"/>
    </source>
</evidence>
<reference evidence="2" key="1">
    <citation type="journal article" date="2011" name="Genetics">
        <title>Massive changes in genome architecture accompany the transition to self-fertility in the filamentous fungus Neurospora tetrasperma.</title>
        <authorList>
            <person name="Ellison C.E."/>
            <person name="Stajich J.E."/>
            <person name="Jacobson D.J."/>
            <person name="Natvig D.O."/>
            <person name="Lapidus A."/>
            <person name="Foster B."/>
            <person name="Aerts A."/>
            <person name="Riley R."/>
            <person name="Lindquist E.A."/>
            <person name="Grigoriev I.V."/>
            <person name="Taylor J.W."/>
        </authorList>
    </citation>
    <scope>NUCLEOTIDE SEQUENCE [LARGE SCALE GENOMIC DNA]</scope>
    <source>
        <strain evidence="2">FGSC 2508 / P0657</strain>
    </source>
</reference>
<dbReference type="KEGG" id="nte:NEUTE1DRAFT98967"/>
<dbReference type="OrthoDB" id="10381740at2759"/>